<sequence length="511" mass="59510">MGTRAATNNEPQTGNHSSDENLDQLAEDIQSTLNFVRSSRRPAVQDCIIRSVNPLLRRVNEAAYRPLFVIIGPLRCYNSLLEPMELQKRIYLASFLQRSGNAASVNEFCRLIKASAHEIRSRYEETYYRKCDFRSHEIQQNIPPTDDNLRWFIDMVLADAAFIIELLLRVYNKEERPISEIDFVFDSPGKIHDIRRDLFLAHNQLPLFILKQIYERAFANTPGYPPFIHLCCNFFHQYFNQNISVHDLFQPNQSHVDFRTKLEGAKHFTDLLRTLQLQHSFQSPSRKSKSFRCNPKFKWIKVCVGSIWSLLFLSCQKTEDDSELESGRVQGKYLYSATLLREAGVKFRESSSRCLLDIKFNKNNGELKIPSLKVDYSTEPFFRNIMGWEQSYYPEETYICDYIFLMEYLVKSTEDVDLLVRKRIIINQLGSHAALVTLFNDLCKHIPQAENNRYSETFRALNAYNAVRHHGWIAKLRLFYFKSLWTSVATLAATMLLLLTLTQTICAIIAL</sequence>
<feature type="compositionally biased region" description="Polar residues" evidence="1">
    <location>
        <begin position="1"/>
        <end position="16"/>
    </location>
</feature>
<evidence type="ECO:0000313" key="3">
    <source>
        <dbReference type="EMBL" id="KAK8997174.1"/>
    </source>
</evidence>
<evidence type="ECO:0000256" key="1">
    <source>
        <dbReference type="SAM" id="MobiDB-lite"/>
    </source>
</evidence>
<name>A0ABR2Q9F8_9ROSI</name>
<reference evidence="3 4" key="1">
    <citation type="journal article" date="2024" name="G3 (Bethesda)">
        <title>Genome assembly of Hibiscus sabdariffa L. provides insights into metabolisms of medicinal natural products.</title>
        <authorList>
            <person name="Kim T."/>
        </authorList>
    </citation>
    <scope>NUCLEOTIDE SEQUENCE [LARGE SCALE GENOMIC DNA]</scope>
    <source>
        <strain evidence="3">TK-2024</strain>
        <tissue evidence="3">Old leaves</tissue>
    </source>
</reference>
<comment type="caution">
    <text evidence="3">The sequence shown here is derived from an EMBL/GenBank/DDBJ whole genome shotgun (WGS) entry which is preliminary data.</text>
</comment>
<keyword evidence="2" id="KW-1133">Transmembrane helix</keyword>
<keyword evidence="2" id="KW-0472">Membrane</keyword>
<feature type="transmembrane region" description="Helical" evidence="2">
    <location>
        <begin position="484"/>
        <end position="510"/>
    </location>
</feature>
<keyword evidence="4" id="KW-1185">Reference proteome</keyword>
<dbReference type="InterPro" id="IPR004158">
    <property type="entry name" value="DUF247_pln"/>
</dbReference>
<dbReference type="Pfam" id="PF03140">
    <property type="entry name" value="DUF247"/>
    <property type="match status" value="1"/>
</dbReference>
<keyword evidence="2" id="KW-0812">Transmembrane</keyword>
<protein>
    <submittedName>
        <fullName evidence="3">Uncharacterized protein</fullName>
    </submittedName>
</protein>
<dbReference type="PANTHER" id="PTHR31170">
    <property type="entry name" value="BNAC04G53230D PROTEIN"/>
    <property type="match status" value="1"/>
</dbReference>
<feature type="region of interest" description="Disordered" evidence="1">
    <location>
        <begin position="1"/>
        <end position="20"/>
    </location>
</feature>
<gene>
    <name evidence="3" type="ORF">V6N11_020658</name>
</gene>
<dbReference type="PANTHER" id="PTHR31170:SF25">
    <property type="entry name" value="BNAA09G04570D PROTEIN"/>
    <property type="match status" value="1"/>
</dbReference>
<proteinExistence type="predicted"/>
<dbReference type="EMBL" id="JBBPBN010000043">
    <property type="protein sequence ID" value="KAK8997174.1"/>
    <property type="molecule type" value="Genomic_DNA"/>
</dbReference>
<organism evidence="3 4">
    <name type="scientific">Hibiscus sabdariffa</name>
    <name type="common">roselle</name>
    <dbReference type="NCBI Taxonomy" id="183260"/>
    <lineage>
        <taxon>Eukaryota</taxon>
        <taxon>Viridiplantae</taxon>
        <taxon>Streptophyta</taxon>
        <taxon>Embryophyta</taxon>
        <taxon>Tracheophyta</taxon>
        <taxon>Spermatophyta</taxon>
        <taxon>Magnoliopsida</taxon>
        <taxon>eudicotyledons</taxon>
        <taxon>Gunneridae</taxon>
        <taxon>Pentapetalae</taxon>
        <taxon>rosids</taxon>
        <taxon>malvids</taxon>
        <taxon>Malvales</taxon>
        <taxon>Malvaceae</taxon>
        <taxon>Malvoideae</taxon>
        <taxon>Hibiscus</taxon>
    </lineage>
</organism>
<evidence type="ECO:0000256" key="2">
    <source>
        <dbReference type="SAM" id="Phobius"/>
    </source>
</evidence>
<evidence type="ECO:0000313" key="4">
    <source>
        <dbReference type="Proteomes" id="UP001396334"/>
    </source>
</evidence>
<accession>A0ABR2Q9F8</accession>
<dbReference type="Proteomes" id="UP001396334">
    <property type="component" value="Unassembled WGS sequence"/>
</dbReference>